<dbReference type="EMBL" id="JAKGBZ010000032">
    <property type="protein sequence ID" value="MCF3947879.1"/>
    <property type="molecule type" value="Genomic_DNA"/>
</dbReference>
<proteinExistence type="predicted"/>
<name>A0ABS9E2R0_9PROT</name>
<dbReference type="GO" id="GO:0032259">
    <property type="term" value="P:methylation"/>
    <property type="evidence" value="ECO:0007669"/>
    <property type="project" value="UniProtKB-KW"/>
</dbReference>
<comment type="caution">
    <text evidence="2">The sequence shown here is derived from an EMBL/GenBank/DDBJ whole genome shotgun (WGS) entry which is preliminary data.</text>
</comment>
<keyword evidence="2" id="KW-0808">Transferase</keyword>
<dbReference type="Pfam" id="PF08241">
    <property type="entry name" value="Methyltransf_11"/>
    <property type="match status" value="1"/>
</dbReference>
<dbReference type="InterPro" id="IPR013216">
    <property type="entry name" value="Methyltransf_11"/>
</dbReference>
<evidence type="ECO:0000313" key="3">
    <source>
        <dbReference type="Proteomes" id="UP001521209"/>
    </source>
</evidence>
<feature type="domain" description="Methyltransferase type 11" evidence="1">
    <location>
        <begin position="42"/>
        <end position="130"/>
    </location>
</feature>
<keyword evidence="3" id="KW-1185">Reference proteome</keyword>
<gene>
    <name evidence="2" type="ORF">L2A60_14455</name>
</gene>
<dbReference type="InterPro" id="IPR029063">
    <property type="entry name" value="SAM-dependent_MTases_sf"/>
</dbReference>
<organism evidence="2 3">
    <name type="scientific">Acidiphilium iwatense</name>
    <dbReference type="NCBI Taxonomy" id="768198"/>
    <lineage>
        <taxon>Bacteria</taxon>
        <taxon>Pseudomonadati</taxon>
        <taxon>Pseudomonadota</taxon>
        <taxon>Alphaproteobacteria</taxon>
        <taxon>Acetobacterales</taxon>
        <taxon>Acidocellaceae</taxon>
        <taxon>Acidiphilium</taxon>
    </lineage>
</organism>
<sequence>MAIDATAMADFYATRRGVIAARLIRARLFGLWPDLTGMAVLGIGYPAPYLRLWRGQAARCIAVTPAQMGAARWPAHRPNLSVTAEEESLPLADVSIDRLLMIHGLEQAESARRMLREAWRVLKPDGRLIVVVPNRTSAWAYLERTPFGHGQPYSASQLGRLLAGALFRVERRDVALFMPPLGGGTILKTASLAERAGRRAMPQAAGVILAEAAKDVAGVMPLREPRRRMVFVEAG</sequence>
<dbReference type="GO" id="GO:0008168">
    <property type="term" value="F:methyltransferase activity"/>
    <property type="evidence" value="ECO:0007669"/>
    <property type="project" value="UniProtKB-KW"/>
</dbReference>
<evidence type="ECO:0000313" key="2">
    <source>
        <dbReference type="EMBL" id="MCF3947879.1"/>
    </source>
</evidence>
<dbReference type="Proteomes" id="UP001521209">
    <property type="component" value="Unassembled WGS sequence"/>
</dbReference>
<reference evidence="2 3" key="1">
    <citation type="submission" date="2022-01" db="EMBL/GenBank/DDBJ databases">
        <authorList>
            <person name="Won M."/>
            <person name="Kim S.-J."/>
            <person name="Kwon S.-W."/>
        </authorList>
    </citation>
    <scope>NUCLEOTIDE SEQUENCE [LARGE SCALE GENOMIC DNA]</scope>
    <source>
        <strain evidence="2 3">KCTC 23505</strain>
    </source>
</reference>
<dbReference type="Gene3D" id="3.40.50.150">
    <property type="entry name" value="Vaccinia Virus protein VP39"/>
    <property type="match status" value="1"/>
</dbReference>
<accession>A0ABS9E2R0</accession>
<keyword evidence="2" id="KW-0489">Methyltransferase</keyword>
<dbReference type="SUPFAM" id="SSF53335">
    <property type="entry name" value="S-adenosyl-L-methionine-dependent methyltransferases"/>
    <property type="match status" value="1"/>
</dbReference>
<protein>
    <submittedName>
        <fullName evidence="2">Class I SAM-dependent methyltransferase</fullName>
    </submittedName>
</protein>
<dbReference type="RefSeq" id="WP_235705167.1">
    <property type="nucleotide sequence ID" value="NZ_JAKGBZ010000032.1"/>
</dbReference>
<evidence type="ECO:0000259" key="1">
    <source>
        <dbReference type="Pfam" id="PF08241"/>
    </source>
</evidence>